<keyword evidence="8" id="KW-1185">Reference proteome</keyword>
<keyword evidence="3 6" id="KW-0812">Transmembrane</keyword>
<comment type="caution">
    <text evidence="7">The sequence shown here is derived from an EMBL/GenBank/DDBJ whole genome shotgun (WGS) entry which is preliminary data.</text>
</comment>
<evidence type="ECO:0000256" key="2">
    <source>
        <dbReference type="ARBA" id="ARBA00022475"/>
    </source>
</evidence>
<reference evidence="7 8" key="1">
    <citation type="journal article" date="2020" name="Microorganisms">
        <title>Osmotic Adaptation and Compatible Solute Biosynthesis of Phototrophic Bacteria as Revealed from Genome Analyses.</title>
        <authorList>
            <person name="Imhoff J.F."/>
            <person name="Rahn T."/>
            <person name="Kunzel S."/>
            <person name="Keller A."/>
            <person name="Neulinger S.C."/>
        </authorList>
    </citation>
    <scope>NUCLEOTIDE SEQUENCE [LARGE SCALE GENOMIC DNA]</scope>
    <source>
        <strain evidence="7 8">DSM 25653</strain>
    </source>
</reference>
<dbReference type="EMBL" id="NRRY01000036">
    <property type="protein sequence ID" value="MBK1620284.1"/>
    <property type="molecule type" value="Genomic_DNA"/>
</dbReference>
<evidence type="ECO:0000313" key="7">
    <source>
        <dbReference type="EMBL" id="MBK1620284.1"/>
    </source>
</evidence>
<sequence length="320" mass="34785">MRVRMPRLGRPRDWLLGAVLLALVLVVVEATLGWSVVLAPWATLPSSVLVGAFVLTAMSYLLRAVRVRVYFAEVFAGPGDFLAVLRLSVLHNTANNLLPMRAGEMVFPWLMQRYFGQGFLAAGASLVWIRLLDLHFLGLIGLGVLWMRAPSGWWLLMVVGWLGLLPLFWWVARLPLAAAGGESRLRGLLDLVARSAPRDAPRVLWLYLWTALSWSLKFVGFALILGHFVPAALWQVLLGVMGAELSTVLPLHGIAGSGSFEFAAVAAMVPLGVAPAEALTGAVNLHLFLLGTTFILGCAALLIPLFGPRFSDQRHAQGPQ</sequence>
<protein>
    <submittedName>
        <fullName evidence="7">Uncharacterized protein</fullName>
    </submittedName>
</protein>
<evidence type="ECO:0000256" key="5">
    <source>
        <dbReference type="ARBA" id="ARBA00023136"/>
    </source>
</evidence>
<dbReference type="Proteomes" id="UP001138768">
    <property type="component" value="Unassembled WGS sequence"/>
</dbReference>
<accession>A0A9X0WBC0</accession>
<keyword evidence="4 6" id="KW-1133">Transmembrane helix</keyword>
<gene>
    <name evidence="7" type="ORF">CKO42_17920</name>
</gene>
<evidence type="ECO:0000256" key="4">
    <source>
        <dbReference type="ARBA" id="ARBA00022989"/>
    </source>
</evidence>
<evidence type="ECO:0000313" key="8">
    <source>
        <dbReference type="Proteomes" id="UP001138768"/>
    </source>
</evidence>
<dbReference type="Pfam" id="PF03706">
    <property type="entry name" value="LPG_synthase_TM"/>
    <property type="match status" value="1"/>
</dbReference>
<dbReference type="InterPro" id="IPR022791">
    <property type="entry name" value="L-PG_synthase/AglD"/>
</dbReference>
<comment type="subcellular location">
    <subcellularLocation>
        <location evidence="1">Cell membrane</location>
        <topology evidence="1">Multi-pass membrane protein</topology>
    </subcellularLocation>
</comment>
<keyword evidence="2" id="KW-1003">Cell membrane</keyword>
<dbReference type="GO" id="GO:0005886">
    <property type="term" value="C:plasma membrane"/>
    <property type="evidence" value="ECO:0007669"/>
    <property type="project" value="UniProtKB-SubCell"/>
</dbReference>
<evidence type="ECO:0000256" key="1">
    <source>
        <dbReference type="ARBA" id="ARBA00004651"/>
    </source>
</evidence>
<keyword evidence="5 6" id="KW-0472">Membrane</keyword>
<feature type="transmembrane region" description="Helical" evidence="6">
    <location>
        <begin position="40"/>
        <end position="62"/>
    </location>
</feature>
<dbReference type="AlphaFoldDB" id="A0A9X0WBC0"/>
<feature type="transmembrane region" description="Helical" evidence="6">
    <location>
        <begin position="153"/>
        <end position="176"/>
    </location>
</feature>
<evidence type="ECO:0000256" key="3">
    <source>
        <dbReference type="ARBA" id="ARBA00022692"/>
    </source>
</evidence>
<feature type="transmembrane region" description="Helical" evidence="6">
    <location>
        <begin position="119"/>
        <end position="147"/>
    </location>
</feature>
<feature type="transmembrane region" description="Helical" evidence="6">
    <location>
        <begin position="285"/>
        <end position="306"/>
    </location>
</feature>
<evidence type="ECO:0000256" key="6">
    <source>
        <dbReference type="SAM" id="Phobius"/>
    </source>
</evidence>
<proteinExistence type="predicted"/>
<organism evidence="7 8">
    <name type="scientific">Lamprobacter modestohalophilus</name>
    <dbReference type="NCBI Taxonomy" id="1064514"/>
    <lineage>
        <taxon>Bacteria</taxon>
        <taxon>Pseudomonadati</taxon>
        <taxon>Pseudomonadota</taxon>
        <taxon>Gammaproteobacteria</taxon>
        <taxon>Chromatiales</taxon>
        <taxon>Chromatiaceae</taxon>
        <taxon>Lamprobacter</taxon>
    </lineage>
</organism>
<name>A0A9X0WBC0_9GAMM</name>